<sequence length="333" mass="36964">MGPPKKSLNRPKKRVLVRWDENLNELLLLCVQSVCNAQSVKIPWPEVARTMGHNVTEGAIVQHLAKLRARRAATGKDVPPPLRRGGVGAAIKPSKPTTTGSKRKAHISPSGSDDESSIHFECDDASSDEEYTEKRRSKRKPKMAKRESTPIKVESDLEQDKREEVSASSEELLVPGASFLDFPNSNVSDDSSAESSPSPAGRSKIVVLKYRRQTEENQESLFGGEEEEIALPPAEAGADLDVIGNNRSQPFGFDFNVDEPLANPEVNPDYLLFQPFENMREGSYITRAGITYETTLLQNDSELPTGLGDDYFLNDPTFSYQDMLEADENLDFY</sequence>
<dbReference type="Proteomes" id="UP001177260">
    <property type="component" value="Unassembled WGS sequence"/>
</dbReference>
<comment type="caution">
    <text evidence="1">The sequence shown here is derived from an EMBL/GenBank/DDBJ whole genome shotgun (WGS) entry which is preliminary data.</text>
</comment>
<accession>A0ACC3B983</accession>
<evidence type="ECO:0000313" key="1">
    <source>
        <dbReference type="EMBL" id="KAK1146999.1"/>
    </source>
</evidence>
<evidence type="ECO:0000313" key="2">
    <source>
        <dbReference type="Proteomes" id="UP001177260"/>
    </source>
</evidence>
<gene>
    <name evidence="1" type="ORF">N8T08_002327</name>
</gene>
<protein>
    <submittedName>
        <fullName evidence="1">Uncharacterized protein</fullName>
    </submittedName>
</protein>
<name>A0ACC3B983_9EURO</name>
<dbReference type="EMBL" id="JAOPJF010000014">
    <property type="protein sequence ID" value="KAK1146999.1"/>
    <property type="molecule type" value="Genomic_DNA"/>
</dbReference>
<proteinExistence type="predicted"/>
<keyword evidence="2" id="KW-1185">Reference proteome</keyword>
<organism evidence="1 2">
    <name type="scientific">Aspergillus melleus</name>
    <dbReference type="NCBI Taxonomy" id="138277"/>
    <lineage>
        <taxon>Eukaryota</taxon>
        <taxon>Fungi</taxon>
        <taxon>Dikarya</taxon>
        <taxon>Ascomycota</taxon>
        <taxon>Pezizomycotina</taxon>
        <taxon>Eurotiomycetes</taxon>
        <taxon>Eurotiomycetidae</taxon>
        <taxon>Eurotiales</taxon>
        <taxon>Aspergillaceae</taxon>
        <taxon>Aspergillus</taxon>
        <taxon>Aspergillus subgen. Circumdati</taxon>
    </lineage>
</organism>
<reference evidence="1 2" key="1">
    <citation type="journal article" date="2023" name="ACS Omega">
        <title>Identification of the Neoaspergillic Acid Biosynthesis Gene Cluster by Establishing an In Vitro CRISPR-Ribonucleoprotein Genetic System in Aspergillus melleus.</title>
        <authorList>
            <person name="Yuan B."/>
            <person name="Grau M.F."/>
            <person name="Murata R.M."/>
            <person name="Torok T."/>
            <person name="Venkateswaran K."/>
            <person name="Stajich J.E."/>
            <person name="Wang C.C.C."/>
        </authorList>
    </citation>
    <scope>NUCLEOTIDE SEQUENCE [LARGE SCALE GENOMIC DNA]</scope>
    <source>
        <strain evidence="1 2">IMV 1140</strain>
    </source>
</reference>